<comment type="caution">
    <text evidence="1">The sequence shown here is derived from an EMBL/GenBank/DDBJ whole genome shotgun (WGS) entry which is preliminary data.</text>
</comment>
<name>A0A0C2D8L5_9BACT</name>
<organism evidence="1 2">
    <name type="scientific">Enhygromyxa salina</name>
    <dbReference type="NCBI Taxonomy" id="215803"/>
    <lineage>
        <taxon>Bacteria</taxon>
        <taxon>Pseudomonadati</taxon>
        <taxon>Myxococcota</taxon>
        <taxon>Polyangia</taxon>
        <taxon>Nannocystales</taxon>
        <taxon>Nannocystaceae</taxon>
        <taxon>Enhygromyxa</taxon>
    </lineage>
</organism>
<gene>
    <name evidence="1" type="ORF">DB30_04767</name>
</gene>
<dbReference type="EMBL" id="JMCC02000040">
    <property type="protein sequence ID" value="KIG16307.1"/>
    <property type="molecule type" value="Genomic_DNA"/>
</dbReference>
<evidence type="ECO:0000313" key="2">
    <source>
        <dbReference type="Proteomes" id="UP000031599"/>
    </source>
</evidence>
<reference evidence="1 2" key="1">
    <citation type="submission" date="2014-12" db="EMBL/GenBank/DDBJ databases">
        <title>Genome assembly of Enhygromyxa salina DSM 15201.</title>
        <authorList>
            <person name="Sharma G."/>
            <person name="Subramanian S."/>
        </authorList>
    </citation>
    <scope>NUCLEOTIDE SEQUENCE [LARGE SCALE GENOMIC DNA]</scope>
    <source>
        <strain evidence="1 2">DSM 15201</strain>
    </source>
</reference>
<proteinExistence type="predicted"/>
<accession>A0A0C2D8L5</accession>
<sequence length="90" mass="10711">MCERAEVGFTEWECARLLTEFKRNLSEAQWASLRDDVRVESSEDALRSLIVFGFENRRLKRLRLRGRGRDRVWAETAHKQRMTTLLRSGR</sequence>
<protein>
    <submittedName>
        <fullName evidence="1">Uncharacterized protein</fullName>
    </submittedName>
</protein>
<dbReference type="AlphaFoldDB" id="A0A0C2D8L5"/>
<evidence type="ECO:0000313" key="1">
    <source>
        <dbReference type="EMBL" id="KIG16307.1"/>
    </source>
</evidence>
<dbReference type="Proteomes" id="UP000031599">
    <property type="component" value="Unassembled WGS sequence"/>
</dbReference>